<keyword evidence="6" id="KW-1185">Reference proteome</keyword>
<protein>
    <recommendedName>
        <fullName evidence="4">POTRA domain-containing protein</fullName>
    </recommendedName>
</protein>
<comment type="caution">
    <text evidence="5">The sequence shown here is derived from an EMBL/GenBank/DDBJ whole genome shotgun (WGS) entry which is preliminary data.</text>
</comment>
<dbReference type="InterPro" id="IPR000184">
    <property type="entry name" value="Bac_surfAg_D15"/>
</dbReference>
<dbReference type="InterPro" id="IPR010827">
    <property type="entry name" value="BamA/TamA_POTRA"/>
</dbReference>
<sequence>MTPWPETALKSLYRACSEAAQPVTVAAQGQSQHSGSCLRVDQVFNINITGAGKQFRAACWLCLLMPLCLWLTPAQAETRFEATTDSTLDITASVANDLVNEWRQALDNYRRDLRQGTQVANRPLSQQSAEMTILAEHLRAAGYYNHDIQPRPEEGYSRLRYRINPGRRFTVRQVIWDWPEDLETDLVAENSLQVGQPLVAREILDLQNRLRREIQSSACYRRVNVRYELSLDRAANAGDLRFYMEPSTQVTIADVIIEGTDEVRNSYARRLTQLEPGECFQRPRLDRARLNLYESNLFARVDENITEPDENNQVTVTYRVQERFHRTLKLGGGYDTDAGPGVNAEWVHRNFSRRGERLVLDTQINFLSQAVGAALTIPRRRPEWPRLTVSTRLERTLFAEQRTYLWQKGLNLEQNLTDNWVGNLGLDVRSSWTTTDEGVVDFEQWLAIPATVVRDTRNDMLDPRRGSRTLVGFTPNFSLAGGQPHYGQVRASWRGYWAQTSSMTLAATTEGSTLMGLGDELDLDQLSVTERLYAGGGGSVRGWPFQGIDPTDGGRTRVLQSVEQRIRWSERWGTVGFVDVAWLSRSRMPDWDDPSAGAGIGLRYFTDFAPLRVDVGSPLPDWGSEWRFYFSIGQAF</sequence>
<accession>A0A4Z0W9Y9</accession>
<keyword evidence="2" id="KW-0812">Transmembrane</keyword>
<dbReference type="Gene3D" id="3.10.20.310">
    <property type="entry name" value="membrane protein fhac"/>
    <property type="match status" value="1"/>
</dbReference>
<evidence type="ECO:0000313" key="5">
    <source>
        <dbReference type="EMBL" id="TGG92366.1"/>
    </source>
</evidence>
<dbReference type="OrthoDB" id="9769707at2"/>
<gene>
    <name evidence="5" type="ORF">E4656_12880</name>
</gene>
<dbReference type="Pfam" id="PF07244">
    <property type="entry name" value="POTRA"/>
    <property type="match status" value="1"/>
</dbReference>
<dbReference type="InterPro" id="IPR034746">
    <property type="entry name" value="POTRA"/>
</dbReference>
<evidence type="ECO:0000313" key="6">
    <source>
        <dbReference type="Proteomes" id="UP000297475"/>
    </source>
</evidence>
<dbReference type="Gene3D" id="2.40.160.50">
    <property type="entry name" value="membrane protein fhac: a member of the omp85/tpsb transporter family"/>
    <property type="match status" value="1"/>
</dbReference>
<dbReference type="PANTHER" id="PTHR12815">
    <property type="entry name" value="SORTING AND ASSEMBLY MACHINERY SAMM50 PROTEIN FAMILY MEMBER"/>
    <property type="match status" value="1"/>
</dbReference>
<evidence type="ECO:0000259" key="4">
    <source>
        <dbReference type="PROSITE" id="PS51779"/>
    </source>
</evidence>
<dbReference type="EMBL" id="SRMF01000005">
    <property type="protein sequence ID" value="TGG92366.1"/>
    <property type="molecule type" value="Genomic_DNA"/>
</dbReference>
<feature type="domain" description="POTRA" evidence="4">
    <location>
        <begin position="250"/>
        <end position="323"/>
    </location>
</feature>
<evidence type="ECO:0000256" key="3">
    <source>
        <dbReference type="ARBA" id="ARBA00023136"/>
    </source>
</evidence>
<comment type="subcellular location">
    <subcellularLocation>
        <location evidence="1">Membrane</location>
    </subcellularLocation>
</comment>
<dbReference type="PROSITE" id="PS51779">
    <property type="entry name" value="POTRA"/>
    <property type="match status" value="1"/>
</dbReference>
<name>A0A4Z0W9Y9_9GAMM</name>
<dbReference type="PANTHER" id="PTHR12815:SF42">
    <property type="entry name" value="BACTERIAL SURFACE ANTIGEN (D15) DOMAIN-CONTAINING PROTEIN"/>
    <property type="match status" value="1"/>
</dbReference>
<evidence type="ECO:0000256" key="1">
    <source>
        <dbReference type="ARBA" id="ARBA00004370"/>
    </source>
</evidence>
<dbReference type="Pfam" id="PF01103">
    <property type="entry name" value="Omp85"/>
    <property type="match status" value="1"/>
</dbReference>
<keyword evidence="2" id="KW-1134">Transmembrane beta strand</keyword>
<organism evidence="5 6">
    <name type="scientific">Natronospirillum operosum</name>
    <dbReference type="NCBI Taxonomy" id="2759953"/>
    <lineage>
        <taxon>Bacteria</taxon>
        <taxon>Pseudomonadati</taxon>
        <taxon>Pseudomonadota</taxon>
        <taxon>Gammaproteobacteria</taxon>
        <taxon>Oceanospirillales</taxon>
        <taxon>Natronospirillaceae</taxon>
        <taxon>Natronospirillum</taxon>
    </lineage>
</organism>
<dbReference type="InterPro" id="IPR039910">
    <property type="entry name" value="D15-like"/>
</dbReference>
<dbReference type="AlphaFoldDB" id="A0A4Z0W9Y9"/>
<reference evidence="5 6" key="1">
    <citation type="submission" date="2019-04" db="EMBL/GenBank/DDBJ databases">
        <title>Natronospirillum operosus gen. nov., sp. nov., a haloalkaliphilic satellite isolated from decaying biomass of laboratory culture of cyanobacterium Geitlerinema sp. and proposal of Natronospirillaceae fam. nov. and Saccharospirillaceae fam. nov.</title>
        <authorList>
            <person name="Kevbrin V."/>
            <person name="Boltyanskaya Y."/>
            <person name="Koziaeva V."/>
            <person name="Grouzdev D.S."/>
            <person name="Park M."/>
            <person name="Cho J."/>
        </authorList>
    </citation>
    <scope>NUCLEOTIDE SEQUENCE [LARGE SCALE GENOMIC DNA]</scope>
    <source>
        <strain evidence="5 6">G-116</strain>
    </source>
</reference>
<evidence type="ECO:0000256" key="2">
    <source>
        <dbReference type="ARBA" id="ARBA00022452"/>
    </source>
</evidence>
<keyword evidence="3" id="KW-0472">Membrane</keyword>
<dbReference type="GO" id="GO:0019867">
    <property type="term" value="C:outer membrane"/>
    <property type="evidence" value="ECO:0007669"/>
    <property type="project" value="InterPro"/>
</dbReference>
<dbReference type="Proteomes" id="UP000297475">
    <property type="component" value="Unassembled WGS sequence"/>
</dbReference>
<proteinExistence type="predicted"/>